<accession>A0A1I4MZD6</accession>
<evidence type="ECO:0000256" key="8">
    <source>
        <dbReference type="HAMAP-Rule" id="MF_01161"/>
    </source>
</evidence>
<dbReference type="Pfam" id="PF11734">
    <property type="entry name" value="TilS_C"/>
    <property type="match status" value="1"/>
</dbReference>
<dbReference type="SUPFAM" id="SSF82829">
    <property type="entry name" value="MesJ substrate recognition domain-like"/>
    <property type="match status" value="1"/>
</dbReference>
<evidence type="ECO:0000256" key="2">
    <source>
        <dbReference type="ARBA" id="ARBA00022490"/>
    </source>
</evidence>
<comment type="function">
    <text evidence="8">Ligates lysine onto the cytidine present at position 34 of the AUA codon-specific tRNA(Ile) that contains the anticodon CAU, in an ATP-dependent manner. Cytidine is converted to lysidine, thus changing the amino acid specificity of the tRNA from methionine to isoleucine.</text>
</comment>
<name>A0A1I4MZD6_9PROT</name>
<dbReference type="EMBL" id="CAJNAP010000002">
    <property type="protein sequence ID" value="CAE6490111.1"/>
    <property type="molecule type" value="Genomic_DNA"/>
</dbReference>
<dbReference type="STRING" id="52442.SAMN05421880_10614"/>
<sequence>MASSRKPKPSTILEQIECILREHLAEQKRLTVALSGGVDSVVLLHALHTLSGSMTFELSAVHVEHGISPFSSQWSNFCQARCDALGVPLQIFRLQVKKIPQVSLEAAARHARYQIFKQIQTDFIVLAQHQDDQVETILLQLLRGAGVKGLGGMPVVRKLDTAGTVKLLRPLLDITRATIMQYAQQYQLEWVTDESNEDITYNRNFLRHNIFPLIEARFPAYRHTLSRASRHLAEASHLLDELADSDSKLTMTNGELRIDSLRQLSLARAKNLLRYLFSQQDVIQPSSVKLAEILRQLLTAGDDTRLHLIFGQVEIRCFKGLVKIQPARTPPKIATPLIWHGEQAWILDSLGGTIEWHRQANGGIDPQKLTDQPVTVRLRTGGERFQPDCQRPRRSLKKILQEASIPPWERNTLPLIYSGDRLVWVPGIGIDCFFQALPGEWGIMPLWLPN</sequence>
<protein>
    <recommendedName>
        <fullName evidence="8">tRNA(Ile)-lysidine synthase</fullName>
        <ecNumber evidence="8">6.3.4.19</ecNumber>
    </recommendedName>
    <alternativeName>
        <fullName evidence="8">tRNA(Ile)-2-lysyl-cytidine synthase</fullName>
    </alternativeName>
    <alternativeName>
        <fullName evidence="8">tRNA(Ile)-lysidine synthetase</fullName>
    </alternativeName>
</protein>
<reference evidence="11 12" key="1">
    <citation type="submission" date="2016-10" db="EMBL/GenBank/DDBJ databases">
        <authorList>
            <person name="de Groot N.N."/>
        </authorList>
    </citation>
    <scope>NUCLEOTIDE SEQUENCE [LARGE SCALE GENOMIC DNA]</scope>
    <source>
        <strain evidence="11 12">Nm146</strain>
    </source>
</reference>
<dbReference type="GO" id="GO:0006400">
    <property type="term" value="P:tRNA modification"/>
    <property type="evidence" value="ECO:0007669"/>
    <property type="project" value="UniProtKB-UniRule"/>
</dbReference>
<dbReference type="CDD" id="cd01992">
    <property type="entry name" value="TilS_N"/>
    <property type="match status" value="1"/>
</dbReference>
<dbReference type="HAMAP" id="MF_01161">
    <property type="entry name" value="tRNA_Ile_lys_synt"/>
    <property type="match status" value="1"/>
</dbReference>
<evidence type="ECO:0000256" key="6">
    <source>
        <dbReference type="ARBA" id="ARBA00022840"/>
    </source>
</evidence>
<evidence type="ECO:0000256" key="5">
    <source>
        <dbReference type="ARBA" id="ARBA00022741"/>
    </source>
</evidence>
<dbReference type="GO" id="GO:0005524">
    <property type="term" value="F:ATP binding"/>
    <property type="evidence" value="ECO:0007669"/>
    <property type="project" value="UniProtKB-UniRule"/>
</dbReference>
<reference evidence="10" key="2">
    <citation type="submission" date="2021-02" db="EMBL/GenBank/DDBJ databases">
        <authorList>
            <person name="Han P."/>
        </authorList>
    </citation>
    <scope>NUCLEOTIDE SEQUENCE</scope>
    <source>
        <strain evidence="10">Nitrosomonas nitrosa 18-3D</strain>
    </source>
</reference>
<dbReference type="Pfam" id="PF09179">
    <property type="entry name" value="TilS"/>
    <property type="match status" value="1"/>
</dbReference>
<dbReference type="RefSeq" id="WP_090666830.1">
    <property type="nucleotide sequence ID" value="NZ_CAJNAP010000002.1"/>
</dbReference>
<dbReference type="InterPro" id="IPR012795">
    <property type="entry name" value="tRNA_Ile_lys_synt_N"/>
</dbReference>
<dbReference type="InterPro" id="IPR015262">
    <property type="entry name" value="tRNA_Ile_lys_synt_subst-bd"/>
</dbReference>
<evidence type="ECO:0000256" key="4">
    <source>
        <dbReference type="ARBA" id="ARBA00022694"/>
    </source>
</evidence>
<dbReference type="InterPro" id="IPR014729">
    <property type="entry name" value="Rossmann-like_a/b/a_fold"/>
</dbReference>
<dbReference type="NCBIfam" id="TIGR02433">
    <property type="entry name" value="lysidine_TilS_C"/>
    <property type="match status" value="1"/>
</dbReference>
<dbReference type="EC" id="6.3.4.19" evidence="8"/>
<dbReference type="Gene3D" id="1.20.59.20">
    <property type="match status" value="1"/>
</dbReference>
<comment type="domain">
    <text evidence="8">The N-terminal region contains the highly conserved SGGXDS motif, predicted to be a P-loop motif involved in ATP binding.</text>
</comment>
<keyword evidence="3 8" id="KW-0436">Ligase</keyword>
<dbReference type="EMBL" id="FOUF01000006">
    <property type="protein sequence ID" value="SFM08330.1"/>
    <property type="molecule type" value="Genomic_DNA"/>
</dbReference>
<keyword evidence="5 8" id="KW-0547">Nucleotide-binding</keyword>
<proteinExistence type="inferred from homology"/>
<dbReference type="AlphaFoldDB" id="A0A1I4MZD6"/>
<comment type="catalytic activity">
    <reaction evidence="7 8">
        <text>cytidine(34) in tRNA(Ile2) + L-lysine + ATP = lysidine(34) in tRNA(Ile2) + AMP + diphosphate + H(+)</text>
        <dbReference type="Rhea" id="RHEA:43744"/>
        <dbReference type="Rhea" id="RHEA-COMP:10625"/>
        <dbReference type="Rhea" id="RHEA-COMP:10670"/>
        <dbReference type="ChEBI" id="CHEBI:15378"/>
        <dbReference type="ChEBI" id="CHEBI:30616"/>
        <dbReference type="ChEBI" id="CHEBI:32551"/>
        <dbReference type="ChEBI" id="CHEBI:33019"/>
        <dbReference type="ChEBI" id="CHEBI:82748"/>
        <dbReference type="ChEBI" id="CHEBI:83665"/>
        <dbReference type="ChEBI" id="CHEBI:456215"/>
        <dbReference type="EC" id="6.3.4.19"/>
    </reaction>
</comment>
<dbReference type="Pfam" id="PF01171">
    <property type="entry name" value="ATP_bind_3"/>
    <property type="match status" value="1"/>
</dbReference>
<dbReference type="SUPFAM" id="SSF56037">
    <property type="entry name" value="PheT/TilS domain"/>
    <property type="match status" value="1"/>
</dbReference>
<evidence type="ECO:0000256" key="7">
    <source>
        <dbReference type="ARBA" id="ARBA00048539"/>
    </source>
</evidence>
<dbReference type="GO" id="GO:0032267">
    <property type="term" value="F:tRNA(Ile)-lysidine synthase activity"/>
    <property type="evidence" value="ECO:0007669"/>
    <property type="project" value="UniProtKB-EC"/>
</dbReference>
<dbReference type="GO" id="GO:0005737">
    <property type="term" value="C:cytoplasm"/>
    <property type="evidence" value="ECO:0007669"/>
    <property type="project" value="UniProtKB-SubCell"/>
</dbReference>
<dbReference type="InterPro" id="IPR011063">
    <property type="entry name" value="TilS/TtcA_N"/>
</dbReference>
<evidence type="ECO:0000313" key="10">
    <source>
        <dbReference type="EMBL" id="CAE6490111.1"/>
    </source>
</evidence>
<keyword evidence="2 8" id="KW-0963">Cytoplasm</keyword>
<keyword evidence="4 8" id="KW-0819">tRNA processing</keyword>
<dbReference type="NCBIfam" id="TIGR02432">
    <property type="entry name" value="lysidine_TilS_N"/>
    <property type="match status" value="1"/>
</dbReference>
<dbReference type="InterPro" id="IPR012796">
    <property type="entry name" value="Lysidine-tRNA-synth_C"/>
</dbReference>
<dbReference type="Proteomes" id="UP000601736">
    <property type="component" value="Unassembled WGS sequence"/>
</dbReference>
<dbReference type="InterPro" id="IPR012094">
    <property type="entry name" value="tRNA_Ile_lys_synt"/>
</dbReference>
<keyword evidence="12" id="KW-1185">Reference proteome</keyword>
<comment type="subcellular location">
    <subcellularLocation>
        <location evidence="1 8">Cytoplasm</location>
    </subcellularLocation>
</comment>
<gene>
    <name evidence="8 10" type="primary">tilS</name>
    <name evidence="10" type="ORF">NMYAN_100127</name>
    <name evidence="11" type="ORF">SAMN05421880_10614</name>
</gene>
<evidence type="ECO:0000259" key="9">
    <source>
        <dbReference type="SMART" id="SM00977"/>
    </source>
</evidence>
<feature type="domain" description="Lysidine-tRNA(Ile) synthetase C-terminal" evidence="9">
    <location>
        <begin position="374"/>
        <end position="447"/>
    </location>
</feature>
<dbReference type="PANTHER" id="PTHR43033:SF1">
    <property type="entry name" value="TRNA(ILE)-LYSIDINE SYNTHASE-RELATED"/>
    <property type="match status" value="1"/>
</dbReference>
<evidence type="ECO:0000256" key="1">
    <source>
        <dbReference type="ARBA" id="ARBA00004496"/>
    </source>
</evidence>
<dbReference type="SUPFAM" id="SSF52402">
    <property type="entry name" value="Adenine nucleotide alpha hydrolases-like"/>
    <property type="match status" value="1"/>
</dbReference>
<evidence type="ECO:0000256" key="3">
    <source>
        <dbReference type="ARBA" id="ARBA00022598"/>
    </source>
</evidence>
<dbReference type="PANTHER" id="PTHR43033">
    <property type="entry name" value="TRNA(ILE)-LYSIDINE SYNTHASE-RELATED"/>
    <property type="match status" value="1"/>
</dbReference>
<keyword evidence="6 8" id="KW-0067">ATP-binding</keyword>
<evidence type="ECO:0000313" key="12">
    <source>
        <dbReference type="Proteomes" id="UP000199561"/>
    </source>
</evidence>
<dbReference type="SMART" id="SM00977">
    <property type="entry name" value="TilS_C"/>
    <property type="match status" value="1"/>
</dbReference>
<dbReference type="Gene3D" id="3.40.50.620">
    <property type="entry name" value="HUPs"/>
    <property type="match status" value="1"/>
</dbReference>
<feature type="binding site" evidence="8">
    <location>
        <begin position="35"/>
        <end position="40"/>
    </location>
    <ligand>
        <name>ATP</name>
        <dbReference type="ChEBI" id="CHEBI:30616"/>
    </ligand>
</feature>
<dbReference type="Proteomes" id="UP000199561">
    <property type="component" value="Unassembled WGS sequence"/>
</dbReference>
<evidence type="ECO:0000313" key="11">
    <source>
        <dbReference type="EMBL" id="SFM08330.1"/>
    </source>
</evidence>
<comment type="similarity">
    <text evidence="8">Belongs to the tRNA(Ile)-lysidine synthase family.</text>
</comment>
<organism evidence="11 12">
    <name type="scientific">Nitrosomonas nitrosa</name>
    <dbReference type="NCBI Taxonomy" id="52442"/>
    <lineage>
        <taxon>Bacteria</taxon>
        <taxon>Pseudomonadati</taxon>
        <taxon>Pseudomonadota</taxon>
        <taxon>Betaproteobacteria</taxon>
        <taxon>Nitrosomonadales</taxon>
        <taxon>Nitrosomonadaceae</taxon>
        <taxon>Nitrosomonas</taxon>
    </lineage>
</organism>